<dbReference type="AlphaFoldDB" id="A0A7M1KDA9"/>
<accession>A0A7M1KDA9</accession>
<proteinExistence type="predicted"/>
<reference evidence="1 2" key="1">
    <citation type="submission" date="2020-10" db="EMBL/GenBank/DDBJ databases">
        <title>High quality whole genome sequence of Pseudomonas poae PMA22.</title>
        <authorList>
            <person name="Hernandez J.G."/>
            <person name="Rodriguez P."/>
            <person name="Cuevas C."/>
            <person name="de la Calle F."/>
            <person name="Galan B."/>
            <person name="Garcia J.L."/>
        </authorList>
    </citation>
    <scope>NUCLEOTIDE SEQUENCE [LARGE SCALE GENOMIC DNA]</scope>
    <source>
        <strain evidence="1 2">PMA22</strain>
    </source>
</reference>
<protein>
    <submittedName>
        <fullName evidence="1">Uncharacterized protein</fullName>
    </submittedName>
</protein>
<dbReference type="EMBL" id="CP063073">
    <property type="protein sequence ID" value="QOQ74237.1"/>
    <property type="molecule type" value="Genomic_DNA"/>
</dbReference>
<evidence type="ECO:0000313" key="1">
    <source>
        <dbReference type="EMBL" id="QOQ74237.1"/>
    </source>
</evidence>
<name>A0A7M1KDA9_9PSED</name>
<dbReference type="RefSeq" id="WP_197626011.1">
    <property type="nucleotide sequence ID" value="NZ_CP063073.1"/>
</dbReference>
<dbReference type="Proteomes" id="UP000594923">
    <property type="component" value="Chromosome"/>
</dbReference>
<organism evidence="1 2">
    <name type="scientific">Pseudomonas poae</name>
    <dbReference type="NCBI Taxonomy" id="200451"/>
    <lineage>
        <taxon>Bacteria</taxon>
        <taxon>Pseudomonadati</taxon>
        <taxon>Pseudomonadota</taxon>
        <taxon>Gammaproteobacteria</taxon>
        <taxon>Pseudomonadales</taxon>
        <taxon>Pseudomonadaceae</taxon>
        <taxon>Pseudomonas</taxon>
    </lineage>
</organism>
<gene>
    <name evidence="1" type="ORF">IMF22_22505</name>
</gene>
<sequence>MNIERTQYIGHYGVTFTVIRFTVKPNNRNELAEKIISGAVAPPIGVISSQAESMVENAFSDLIFNRLRNFHSAEMNIGLEAQVSGGHWPPALGPLNACVLR</sequence>
<evidence type="ECO:0000313" key="2">
    <source>
        <dbReference type="Proteomes" id="UP000594923"/>
    </source>
</evidence>